<gene>
    <name evidence="1" type="ORF">C2845_PM13G11090</name>
</gene>
<name>A0A3L6RP23_PANMI</name>
<evidence type="ECO:0000313" key="1">
    <source>
        <dbReference type="EMBL" id="RLN05631.1"/>
    </source>
</evidence>
<reference evidence="2" key="1">
    <citation type="journal article" date="2019" name="Nat. Commun.">
        <title>The genome of broomcorn millet.</title>
        <authorList>
            <person name="Zou C."/>
            <person name="Miki D."/>
            <person name="Li D."/>
            <person name="Tang Q."/>
            <person name="Xiao L."/>
            <person name="Rajput S."/>
            <person name="Deng P."/>
            <person name="Jia W."/>
            <person name="Huang R."/>
            <person name="Zhang M."/>
            <person name="Sun Y."/>
            <person name="Hu J."/>
            <person name="Fu X."/>
            <person name="Schnable P.S."/>
            <person name="Li F."/>
            <person name="Zhang H."/>
            <person name="Feng B."/>
            <person name="Zhu X."/>
            <person name="Liu R."/>
            <person name="Schnable J.C."/>
            <person name="Zhu J.-K."/>
            <person name="Zhang H."/>
        </authorList>
    </citation>
    <scope>NUCLEOTIDE SEQUENCE [LARGE SCALE GENOMIC DNA]</scope>
</reference>
<organism evidence="1 2">
    <name type="scientific">Panicum miliaceum</name>
    <name type="common">Proso millet</name>
    <name type="synonym">Broomcorn millet</name>
    <dbReference type="NCBI Taxonomy" id="4540"/>
    <lineage>
        <taxon>Eukaryota</taxon>
        <taxon>Viridiplantae</taxon>
        <taxon>Streptophyta</taxon>
        <taxon>Embryophyta</taxon>
        <taxon>Tracheophyta</taxon>
        <taxon>Spermatophyta</taxon>
        <taxon>Magnoliopsida</taxon>
        <taxon>Liliopsida</taxon>
        <taxon>Poales</taxon>
        <taxon>Poaceae</taxon>
        <taxon>PACMAD clade</taxon>
        <taxon>Panicoideae</taxon>
        <taxon>Panicodae</taxon>
        <taxon>Paniceae</taxon>
        <taxon>Panicinae</taxon>
        <taxon>Panicum</taxon>
        <taxon>Panicum sect. Panicum</taxon>
    </lineage>
</organism>
<dbReference type="AlphaFoldDB" id="A0A3L6RP23"/>
<proteinExistence type="predicted"/>
<dbReference type="Proteomes" id="UP000275267">
    <property type="component" value="Unassembled WGS sequence"/>
</dbReference>
<dbReference type="OrthoDB" id="722012at2759"/>
<sequence>MLAGRVVDAVIDWRESKLKPWRGPLPKRRSSPRMSLGDIWVKDFRSGNHAGGARLADFQEMDERSTRVTMAAGEAWTGLGMTAAIDGQFASLGLIGGPEFNGQGANAQSVSLTGWVTYS</sequence>
<evidence type="ECO:0000313" key="2">
    <source>
        <dbReference type="Proteomes" id="UP000275267"/>
    </source>
</evidence>
<comment type="caution">
    <text evidence="1">The sequence shown here is derived from an EMBL/GenBank/DDBJ whole genome shotgun (WGS) entry which is preliminary data.</text>
</comment>
<dbReference type="EMBL" id="PQIB02000008">
    <property type="protein sequence ID" value="RLN05631.1"/>
    <property type="molecule type" value="Genomic_DNA"/>
</dbReference>
<protein>
    <submittedName>
        <fullName evidence="1">Uncharacterized protein</fullName>
    </submittedName>
</protein>
<keyword evidence="2" id="KW-1185">Reference proteome</keyword>
<accession>A0A3L6RP23</accession>